<dbReference type="PANTHER" id="PTHR11920:SF335">
    <property type="entry name" value="GUANYLATE CYCLASE"/>
    <property type="match status" value="1"/>
</dbReference>
<dbReference type="SUPFAM" id="SSF55073">
    <property type="entry name" value="Nucleotide cyclase"/>
    <property type="match status" value="1"/>
</dbReference>
<dbReference type="Proteomes" id="UP001153069">
    <property type="component" value="Unassembled WGS sequence"/>
</dbReference>
<dbReference type="Pfam" id="PF00211">
    <property type="entry name" value="Guanylate_cyc"/>
    <property type="match status" value="1"/>
</dbReference>
<comment type="subcellular location">
    <subcellularLocation>
        <location evidence="1">Membrane</location>
    </subcellularLocation>
</comment>
<evidence type="ECO:0000256" key="8">
    <source>
        <dbReference type="SAM" id="Phobius"/>
    </source>
</evidence>
<reference evidence="10" key="1">
    <citation type="submission" date="2020-06" db="EMBL/GenBank/DDBJ databases">
        <authorList>
            <consortium name="Plant Systems Biology data submission"/>
        </authorList>
    </citation>
    <scope>NUCLEOTIDE SEQUENCE</scope>
    <source>
        <strain evidence="10">D6</strain>
    </source>
</reference>
<keyword evidence="10" id="KW-0675">Receptor</keyword>
<evidence type="ECO:0000256" key="2">
    <source>
        <dbReference type="ARBA" id="ARBA00022692"/>
    </source>
</evidence>
<dbReference type="GO" id="GO:0004383">
    <property type="term" value="F:guanylate cyclase activity"/>
    <property type="evidence" value="ECO:0007669"/>
    <property type="project" value="TreeGrafter"/>
</dbReference>
<evidence type="ECO:0000256" key="3">
    <source>
        <dbReference type="ARBA" id="ARBA00022741"/>
    </source>
</evidence>
<feature type="region of interest" description="Disordered" evidence="7">
    <location>
        <begin position="1"/>
        <end position="32"/>
    </location>
</feature>
<feature type="compositionally biased region" description="Acidic residues" evidence="7">
    <location>
        <begin position="11"/>
        <end position="26"/>
    </location>
</feature>
<dbReference type="InterPro" id="IPR050401">
    <property type="entry name" value="Cyclic_nucleotide_synthase"/>
</dbReference>
<dbReference type="PROSITE" id="PS50125">
    <property type="entry name" value="GUANYLATE_CYCLASE_2"/>
    <property type="match status" value="1"/>
</dbReference>
<dbReference type="GO" id="GO:0035556">
    <property type="term" value="P:intracellular signal transduction"/>
    <property type="evidence" value="ECO:0007669"/>
    <property type="project" value="InterPro"/>
</dbReference>
<dbReference type="PANTHER" id="PTHR11920">
    <property type="entry name" value="GUANYLYL CYCLASE"/>
    <property type="match status" value="1"/>
</dbReference>
<feature type="compositionally biased region" description="Basic and acidic residues" evidence="7">
    <location>
        <begin position="1"/>
        <end position="10"/>
    </location>
</feature>
<keyword evidence="6" id="KW-0456">Lyase</keyword>
<keyword evidence="11" id="KW-1185">Reference proteome</keyword>
<accession>A0A9N8DGD6</accession>
<keyword evidence="5 8" id="KW-0472">Membrane</keyword>
<dbReference type="EMBL" id="CAICTM010000054">
    <property type="protein sequence ID" value="CAB9499174.1"/>
    <property type="molecule type" value="Genomic_DNA"/>
</dbReference>
<evidence type="ECO:0000256" key="4">
    <source>
        <dbReference type="ARBA" id="ARBA00022989"/>
    </source>
</evidence>
<evidence type="ECO:0000256" key="1">
    <source>
        <dbReference type="ARBA" id="ARBA00004370"/>
    </source>
</evidence>
<feature type="transmembrane region" description="Helical" evidence="8">
    <location>
        <begin position="67"/>
        <end position="92"/>
    </location>
</feature>
<dbReference type="GO" id="GO:0005886">
    <property type="term" value="C:plasma membrane"/>
    <property type="evidence" value="ECO:0007669"/>
    <property type="project" value="TreeGrafter"/>
</dbReference>
<keyword evidence="4 8" id="KW-1133">Transmembrane helix</keyword>
<evidence type="ECO:0000256" key="5">
    <source>
        <dbReference type="ARBA" id="ARBA00023136"/>
    </source>
</evidence>
<dbReference type="CDD" id="cd07302">
    <property type="entry name" value="CHD"/>
    <property type="match status" value="1"/>
</dbReference>
<evidence type="ECO:0000256" key="7">
    <source>
        <dbReference type="SAM" id="MobiDB-lite"/>
    </source>
</evidence>
<dbReference type="InterPro" id="IPR001054">
    <property type="entry name" value="A/G_cyclase"/>
</dbReference>
<dbReference type="SMART" id="SM00044">
    <property type="entry name" value="CYCc"/>
    <property type="match status" value="1"/>
</dbReference>
<feature type="region of interest" description="Disordered" evidence="7">
    <location>
        <begin position="517"/>
        <end position="541"/>
    </location>
</feature>
<dbReference type="GO" id="GO:0004016">
    <property type="term" value="F:adenylate cyclase activity"/>
    <property type="evidence" value="ECO:0007669"/>
    <property type="project" value="TreeGrafter"/>
</dbReference>
<gene>
    <name evidence="10" type="ORF">SEMRO_55_G032320.1</name>
</gene>
<dbReference type="GO" id="GO:0007168">
    <property type="term" value="P:receptor guanylyl cyclase signaling pathway"/>
    <property type="evidence" value="ECO:0007669"/>
    <property type="project" value="TreeGrafter"/>
</dbReference>
<dbReference type="Gene3D" id="3.30.70.1230">
    <property type="entry name" value="Nucleotide cyclase"/>
    <property type="match status" value="1"/>
</dbReference>
<dbReference type="GO" id="GO:0001653">
    <property type="term" value="F:peptide receptor activity"/>
    <property type="evidence" value="ECO:0007669"/>
    <property type="project" value="TreeGrafter"/>
</dbReference>
<feature type="transmembrane region" description="Helical" evidence="8">
    <location>
        <begin position="461"/>
        <end position="484"/>
    </location>
</feature>
<organism evidence="10 11">
    <name type="scientific">Seminavis robusta</name>
    <dbReference type="NCBI Taxonomy" id="568900"/>
    <lineage>
        <taxon>Eukaryota</taxon>
        <taxon>Sar</taxon>
        <taxon>Stramenopiles</taxon>
        <taxon>Ochrophyta</taxon>
        <taxon>Bacillariophyta</taxon>
        <taxon>Bacillariophyceae</taxon>
        <taxon>Bacillariophycidae</taxon>
        <taxon>Naviculales</taxon>
        <taxon>Naviculaceae</taxon>
        <taxon>Seminavis</taxon>
    </lineage>
</organism>
<dbReference type="AlphaFoldDB" id="A0A9N8DGD6"/>
<evidence type="ECO:0000313" key="11">
    <source>
        <dbReference type="Proteomes" id="UP001153069"/>
    </source>
</evidence>
<dbReference type="OrthoDB" id="40333at2759"/>
<keyword evidence="2 8" id="KW-0812">Transmembrane</keyword>
<dbReference type="GO" id="GO:0000166">
    <property type="term" value="F:nucleotide binding"/>
    <property type="evidence" value="ECO:0007669"/>
    <property type="project" value="UniProtKB-KW"/>
</dbReference>
<evidence type="ECO:0000259" key="9">
    <source>
        <dbReference type="PROSITE" id="PS50125"/>
    </source>
</evidence>
<proteinExistence type="predicted"/>
<name>A0A9N8DGD6_9STRA</name>
<protein>
    <submittedName>
        <fullName evidence="10">Receptor-type guanylate cyclase gcy</fullName>
    </submittedName>
</protein>
<keyword evidence="3" id="KW-0547">Nucleotide-binding</keyword>
<comment type="caution">
    <text evidence="10">The sequence shown here is derived from an EMBL/GenBank/DDBJ whole genome shotgun (WGS) entry which is preliminary data.</text>
</comment>
<evidence type="ECO:0000313" key="10">
    <source>
        <dbReference type="EMBL" id="CAB9499174.1"/>
    </source>
</evidence>
<feature type="domain" description="Guanylate cyclase" evidence="9">
    <location>
        <begin position="576"/>
        <end position="710"/>
    </location>
</feature>
<evidence type="ECO:0000256" key="6">
    <source>
        <dbReference type="ARBA" id="ARBA00023239"/>
    </source>
</evidence>
<feature type="compositionally biased region" description="Basic residues" evidence="7">
    <location>
        <begin position="527"/>
        <end position="536"/>
    </location>
</feature>
<sequence>MDDLNMPRREEDEDDSSSGEDCDDYEGGDRDSMYTASQAFDAQGRRSSMEQHNAIHKMTQEDTKQILLWKMMVLLIITGTAALVSTGAYIFLAKGEEQNYQDSYSNFVNTIRDSAEFHASNMFITLRSFSDQITVEAIGSNQEFPFVTIPSFEAMGSSVRSITGVEIINWHVIVEEHQLGDWANYTLSNYQTMLAESRATGIRLQPEGSAIQQSDFVEGDILPLPYKVPSDTGDPNAPGELLLAPDYGPGPYFPAWMTSPPIFHPAFINVDPAPDALLMPIKAVMQARRLVLTDTVPVQNLADFSINAQDHENYHASLVNYTYNGGNTTAFFHPHSAIMVPVFEQLNNPSSRIVGTAVIIFPWDRYLINLLPEGVTGLTCVLRNSCGKAWTYDLVGNSALYRGEGDFHDPNYSHTEVVLPFQHNTSAEQDDSVVMETVPGECDYSYHIFATQEFENDYKSALPWALTLVVSLTFVGMIATFWIYDTFVHRRNTKVVTHATKTNAIVDSLFPTEAKNRLLEDEEEKQRQRKEQKKNAKNPYKVMEQQQANPEGALSNNGSAHNSKSDPIANLHPECTVYFADIAGFTSWSSKREPVEVFKLLEAIYSAFDELAKRRGVFKVETIGDCYVAITGVPEAQNDHAVRMAKFAWDTRERMRVVTKGLEGTLGADTSALELRVGLHSGPVTAGVLRGEKSRFQLFGDTVNTASRMESNGEKGKIQVSEATAERVRELGRGAWLTAREDLIEAKGKGKMQTYWLEINRRAYTSTTSTSMDQSATNMTSAIASAADHYEDTFADEPLSRGGEPEVLSRADEAPGMTTDIEV</sequence>
<dbReference type="InterPro" id="IPR029787">
    <property type="entry name" value="Nucleotide_cyclase"/>
</dbReference>